<evidence type="ECO:0000259" key="6">
    <source>
        <dbReference type="PROSITE" id="PS51898"/>
    </source>
</evidence>
<keyword evidence="3 5" id="KW-0238">DNA-binding</keyword>
<comment type="caution">
    <text evidence="8">The sequence shown here is derived from an EMBL/GenBank/DDBJ whole genome shotgun (WGS) entry which is preliminary data.</text>
</comment>
<comment type="similarity">
    <text evidence="1">Belongs to the 'phage' integrase family.</text>
</comment>
<dbReference type="InterPro" id="IPR050090">
    <property type="entry name" value="Tyrosine_recombinase_XerCD"/>
</dbReference>
<dbReference type="CDD" id="cd00796">
    <property type="entry name" value="INT_Rci_Hp1_C"/>
    <property type="match status" value="1"/>
</dbReference>
<reference evidence="9" key="1">
    <citation type="journal article" date="2017" name="Environ. Microbiol. Rep.">
        <title>Genetic Diversity of Marine Anaerobic Ammonium-Oxidizing Bacteria as Revealed by Genomic and Proteomic Analyses of 'Candidatus Scalindua japonica'.</title>
        <authorList>
            <person name="Oshiki M."/>
            <person name="Mizuto K."/>
            <person name="Kimura Z."/>
            <person name="Kindaichi T."/>
            <person name="Satoh H."/>
            <person name="Okabe S."/>
        </authorList>
    </citation>
    <scope>NUCLEOTIDE SEQUENCE [LARGE SCALE GENOMIC DNA]</scope>
    <source>
        <strain evidence="9">husup-a2</strain>
    </source>
</reference>
<dbReference type="Proteomes" id="UP000218542">
    <property type="component" value="Unassembled WGS sequence"/>
</dbReference>
<dbReference type="InterPro" id="IPR010998">
    <property type="entry name" value="Integrase_recombinase_N"/>
</dbReference>
<dbReference type="GO" id="GO:0003677">
    <property type="term" value="F:DNA binding"/>
    <property type="evidence" value="ECO:0007669"/>
    <property type="project" value="UniProtKB-UniRule"/>
</dbReference>
<proteinExistence type="inferred from homology"/>
<dbReference type="Gene3D" id="1.10.443.10">
    <property type="entry name" value="Intergrase catalytic core"/>
    <property type="match status" value="1"/>
</dbReference>
<gene>
    <name evidence="8" type="ORF">SCALIN_C01_0005</name>
</gene>
<dbReference type="GO" id="GO:0015074">
    <property type="term" value="P:DNA integration"/>
    <property type="evidence" value="ECO:0007669"/>
    <property type="project" value="UniProtKB-KW"/>
</dbReference>
<keyword evidence="9" id="KW-1185">Reference proteome</keyword>
<keyword evidence="4" id="KW-0233">DNA recombination</keyword>
<dbReference type="InterPro" id="IPR011010">
    <property type="entry name" value="DNA_brk_join_enz"/>
</dbReference>
<dbReference type="SUPFAM" id="SSF56349">
    <property type="entry name" value="DNA breaking-rejoining enzymes"/>
    <property type="match status" value="1"/>
</dbReference>
<evidence type="ECO:0000259" key="7">
    <source>
        <dbReference type="PROSITE" id="PS51900"/>
    </source>
</evidence>
<dbReference type="Pfam" id="PF00589">
    <property type="entry name" value="Phage_integrase"/>
    <property type="match status" value="1"/>
</dbReference>
<dbReference type="Pfam" id="PF24624">
    <property type="entry name" value="Int_N"/>
    <property type="match status" value="1"/>
</dbReference>
<dbReference type="PROSITE" id="PS51898">
    <property type="entry name" value="TYR_RECOMBINASE"/>
    <property type="match status" value="1"/>
</dbReference>
<keyword evidence="2" id="KW-0229">DNA integration</keyword>
<evidence type="ECO:0000256" key="3">
    <source>
        <dbReference type="ARBA" id="ARBA00023125"/>
    </source>
</evidence>
<dbReference type="InterPro" id="IPR002104">
    <property type="entry name" value="Integrase_catalytic"/>
</dbReference>
<dbReference type="EMBL" id="BAOS01000001">
    <property type="protein sequence ID" value="GAX59074.1"/>
    <property type="molecule type" value="Genomic_DNA"/>
</dbReference>
<dbReference type="PANTHER" id="PTHR30349:SF64">
    <property type="entry name" value="PROPHAGE INTEGRASE INTD-RELATED"/>
    <property type="match status" value="1"/>
</dbReference>
<dbReference type="PROSITE" id="PS51900">
    <property type="entry name" value="CB"/>
    <property type="match status" value="1"/>
</dbReference>
<dbReference type="OrthoDB" id="20051at2"/>
<evidence type="ECO:0000256" key="2">
    <source>
        <dbReference type="ARBA" id="ARBA00022908"/>
    </source>
</evidence>
<protein>
    <submittedName>
        <fullName evidence="8">Site-specific tyrosine recombinase</fullName>
    </submittedName>
</protein>
<evidence type="ECO:0000313" key="8">
    <source>
        <dbReference type="EMBL" id="GAX59074.1"/>
    </source>
</evidence>
<dbReference type="RefSeq" id="WP_096892220.1">
    <property type="nucleotide sequence ID" value="NZ_BAOS01000001.1"/>
</dbReference>
<feature type="domain" description="Core-binding (CB)" evidence="7">
    <location>
        <begin position="56"/>
        <end position="137"/>
    </location>
</feature>
<dbReference type="PANTHER" id="PTHR30349">
    <property type="entry name" value="PHAGE INTEGRASE-RELATED"/>
    <property type="match status" value="1"/>
</dbReference>
<dbReference type="Gene3D" id="1.10.150.130">
    <property type="match status" value="1"/>
</dbReference>
<evidence type="ECO:0000313" key="9">
    <source>
        <dbReference type="Proteomes" id="UP000218542"/>
    </source>
</evidence>
<organism evidence="8 9">
    <name type="scientific">Candidatus Scalindua japonica</name>
    <dbReference type="NCBI Taxonomy" id="1284222"/>
    <lineage>
        <taxon>Bacteria</taxon>
        <taxon>Pseudomonadati</taxon>
        <taxon>Planctomycetota</taxon>
        <taxon>Candidatus Brocadiia</taxon>
        <taxon>Candidatus Brocadiales</taxon>
        <taxon>Candidatus Scalinduaceae</taxon>
        <taxon>Candidatus Scalindua</taxon>
    </lineage>
</organism>
<dbReference type="InterPro" id="IPR057084">
    <property type="entry name" value="Int_N"/>
</dbReference>
<evidence type="ECO:0000256" key="5">
    <source>
        <dbReference type="PROSITE-ProRule" id="PRU01248"/>
    </source>
</evidence>
<dbReference type="AlphaFoldDB" id="A0A286TT96"/>
<dbReference type="InterPro" id="IPR013762">
    <property type="entry name" value="Integrase-like_cat_sf"/>
</dbReference>
<evidence type="ECO:0000256" key="1">
    <source>
        <dbReference type="ARBA" id="ARBA00008857"/>
    </source>
</evidence>
<feature type="domain" description="Tyr recombinase" evidence="6">
    <location>
        <begin position="159"/>
        <end position="331"/>
    </location>
</feature>
<accession>A0A286TT96</accession>
<dbReference type="InterPro" id="IPR044068">
    <property type="entry name" value="CB"/>
</dbReference>
<name>A0A286TT96_9BACT</name>
<sequence length="351" mass="40682">MFKRSGIWWMCIVRNGRKIQKSLETSNKKIAKTIEEKIKTELVQGSYFEKPIGSKKTFKQLMSKFMVEHAPKVSSSTQRGYCSYSKHLIKFFGETNLLSISTKKISRYKVIRNEAGAKPATINRELAMLSKAFNLAVREWEWLSENPVSKVPKEKENNKRDRWLTLEEENRILSFSPEWLSEIIIFALNTGLRQDELLSLEWSRVSLIRKTILIQKSKSGRPRTVPLNRFGLELLNMKYSKKVLSINGLVFVSSVGTKIDADNLRRAFYGVLEKAEIENFKFHDLRHTFATRLAQSGIDIYKIAKLLGHEDIRMTQRYAHHCPQSLRSGVEILESYYNPTTMPKKESLINV</sequence>
<dbReference type="GO" id="GO:0006310">
    <property type="term" value="P:DNA recombination"/>
    <property type="evidence" value="ECO:0007669"/>
    <property type="project" value="UniProtKB-KW"/>
</dbReference>
<evidence type="ECO:0000256" key="4">
    <source>
        <dbReference type="ARBA" id="ARBA00023172"/>
    </source>
</evidence>